<dbReference type="Pfam" id="PF00179">
    <property type="entry name" value="UQ_con"/>
    <property type="match status" value="1"/>
</dbReference>
<dbReference type="SMART" id="SM00212">
    <property type="entry name" value="UBCc"/>
    <property type="match status" value="1"/>
</dbReference>
<dbReference type="InterPro" id="IPR016135">
    <property type="entry name" value="UBQ-conjugating_enzyme/RWD"/>
</dbReference>
<dbReference type="Gene3D" id="3.10.110.10">
    <property type="entry name" value="Ubiquitin Conjugating Enzyme"/>
    <property type="match status" value="1"/>
</dbReference>
<evidence type="ECO:0000313" key="2">
    <source>
        <dbReference type="EMBL" id="NDV37806.1"/>
    </source>
</evidence>
<dbReference type="SUPFAM" id="SSF54495">
    <property type="entry name" value="UBC-like"/>
    <property type="match status" value="1"/>
</dbReference>
<dbReference type="PANTHER" id="PTHR24067">
    <property type="entry name" value="UBIQUITIN-CONJUGATING ENZYME E2"/>
    <property type="match status" value="1"/>
</dbReference>
<dbReference type="CDD" id="cd23802">
    <property type="entry name" value="UBCc_UBE2Q"/>
    <property type="match status" value="1"/>
</dbReference>
<name>A0A6B2LL71_9EUKA</name>
<evidence type="ECO:0000259" key="1">
    <source>
        <dbReference type="PROSITE" id="PS50127"/>
    </source>
</evidence>
<dbReference type="PROSITE" id="PS50127">
    <property type="entry name" value="UBC_2"/>
    <property type="match status" value="1"/>
</dbReference>
<sequence>MIPTVSSKNATQRISNELTHILKSQPDKQGFSVTPIKNNIYLWELKFFNFDPKDAISQDLRTLRKDCILLHIAFPPTYPVHPPFVRVIRPRFAFRTGHVTVGGSICTELLTNKGWTPANTIEAVIVSIRAQFLEGGARLDLSNTRDYTEAEAKEAFDRMVQTHGWH</sequence>
<dbReference type="InterPro" id="IPR050113">
    <property type="entry name" value="Ub_conjugating_enzyme"/>
</dbReference>
<dbReference type="AlphaFoldDB" id="A0A6B2LL71"/>
<reference evidence="2" key="1">
    <citation type="journal article" date="2020" name="J. Eukaryot. Microbiol.">
        <title>De novo Sequencing, Assembly and Annotation of the Transcriptome for the Free-Living Testate Amoeba Arcella intermedia.</title>
        <authorList>
            <person name="Ribeiro G.M."/>
            <person name="Porfirio-Sousa A.L."/>
            <person name="Maurer-Alcala X.X."/>
            <person name="Katz L.A."/>
            <person name="Lahr D.J.G."/>
        </authorList>
    </citation>
    <scope>NUCLEOTIDE SEQUENCE</scope>
</reference>
<proteinExistence type="predicted"/>
<protein>
    <recommendedName>
        <fullName evidence="1">UBC core domain-containing protein</fullName>
    </recommendedName>
</protein>
<organism evidence="2">
    <name type="scientific">Arcella intermedia</name>
    <dbReference type="NCBI Taxonomy" id="1963864"/>
    <lineage>
        <taxon>Eukaryota</taxon>
        <taxon>Amoebozoa</taxon>
        <taxon>Tubulinea</taxon>
        <taxon>Elardia</taxon>
        <taxon>Arcellinida</taxon>
        <taxon>Sphaerothecina</taxon>
        <taxon>Arcellidae</taxon>
        <taxon>Arcella</taxon>
    </lineage>
</organism>
<accession>A0A6B2LL71</accession>
<dbReference type="InterPro" id="IPR000608">
    <property type="entry name" value="UBC"/>
</dbReference>
<feature type="domain" description="UBC core" evidence="1">
    <location>
        <begin position="9"/>
        <end position="166"/>
    </location>
</feature>
<dbReference type="EMBL" id="GIBP01008837">
    <property type="protein sequence ID" value="NDV37806.1"/>
    <property type="molecule type" value="Transcribed_RNA"/>
</dbReference>